<dbReference type="Proteomes" id="UP001058267">
    <property type="component" value="Chromosome"/>
</dbReference>
<protein>
    <submittedName>
        <fullName evidence="1">Pyridoxamine 5'-phosphate oxidase family protein</fullName>
    </submittedName>
</protein>
<evidence type="ECO:0000313" key="1">
    <source>
        <dbReference type="EMBL" id="UWN64668.1"/>
    </source>
</evidence>
<dbReference type="InterPro" id="IPR024747">
    <property type="entry name" value="Pyridox_Oxase-rel"/>
</dbReference>
<accession>A0ABY5V4W5</accession>
<proteinExistence type="predicted"/>
<name>A0ABY5V4W5_9BACT</name>
<dbReference type="RefSeq" id="WP_019150712.1">
    <property type="nucleotide sequence ID" value="NZ_CP102252.1"/>
</dbReference>
<dbReference type="PANTHER" id="PTHR34071:SF2">
    <property type="entry name" value="FLAVIN-NUCLEOTIDE-BINDING PROTEIN"/>
    <property type="match status" value="1"/>
</dbReference>
<sequence>MRRKDREVKDMDGIFDIIERCDVVHLGMVDNGKPYVVALNFGYEREGDDLILYLHCAMEGRKIDILRGNPDVYFQMDCVNEFIEGTSERPCSYCWRYDSVMGSGQVEFVEDAQEKIYALNKLIQHVGKTDEIFSFPPASFARTRVLRIRSNDITGKHHE</sequence>
<reference evidence="1" key="1">
    <citation type="journal article" date="2022" name="Cell">
        <title>Design, construction, and in vivo augmentation of a complex gut microbiome.</title>
        <authorList>
            <person name="Cheng A.G."/>
            <person name="Ho P.Y."/>
            <person name="Aranda-Diaz A."/>
            <person name="Jain S."/>
            <person name="Yu F.B."/>
            <person name="Meng X."/>
            <person name="Wang M."/>
            <person name="Iakiviak M."/>
            <person name="Nagashima K."/>
            <person name="Zhao A."/>
            <person name="Murugkar P."/>
            <person name="Patil A."/>
            <person name="Atabakhsh K."/>
            <person name="Weakley A."/>
            <person name="Yan J."/>
            <person name="Brumbaugh A.R."/>
            <person name="Higginbottom S."/>
            <person name="Dimas A."/>
            <person name="Shiver A.L."/>
            <person name="Deutschbauer A."/>
            <person name="Neff N."/>
            <person name="Sonnenburg J.L."/>
            <person name="Huang K.C."/>
            <person name="Fischbach M.A."/>
        </authorList>
    </citation>
    <scope>NUCLEOTIDE SEQUENCE</scope>
    <source>
        <strain evidence="1">JC50</strain>
    </source>
</reference>
<gene>
    <name evidence="1" type="ORF">NQ519_13070</name>
</gene>
<dbReference type="SUPFAM" id="SSF50475">
    <property type="entry name" value="FMN-binding split barrel"/>
    <property type="match status" value="1"/>
</dbReference>
<dbReference type="EMBL" id="CP102252">
    <property type="protein sequence ID" value="UWN64668.1"/>
    <property type="molecule type" value="Genomic_DNA"/>
</dbReference>
<keyword evidence="2" id="KW-1185">Reference proteome</keyword>
<dbReference type="PANTHER" id="PTHR34071">
    <property type="entry name" value="5-NITROIMIDAZOLE ANTIBIOTICS RESISTANCE PROTEIN, NIMA-FAMILY-RELATED PROTEIN-RELATED"/>
    <property type="match status" value="1"/>
</dbReference>
<dbReference type="Pfam" id="PF12900">
    <property type="entry name" value="Pyridox_ox_2"/>
    <property type="match status" value="1"/>
</dbReference>
<evidence type="ECO:0000313" key="2">
    <source>
        <dbReference type="Proteomes" id="UP001058267"/>
    </source>
</evidence>
<dbReference type="InterPro" id="IPR012349">
    <property type="entry name" value="Split_barrel_FMN-bd"/>
</dbReference>
<organism evidence="1 2">
    <name type="scientific">Alistipes senegalensis JC50</name>
    <dbReference type="NCBI Taxonomy" id="1033732"/>
    <lineage>
        <taxon>Bacteria</taxon>
        <taxon>Pseudomonadati</taxon>
        <taxon>Bacteroidota</taxon>
        <taxon>Bacteroidia</taxon>
        <taxon>Bacteroidales</taxon>
        <taxon>Rikenellaceae</taxon>
        <taxon>Alistipes</taxon>
    </lineage>
</organism>
<dbReference type="Gene3D" id="2.30.110.10">
    <property type="entry name" value="Electron Transport, Fmn-binding Protein, Chain A"/>
    <property type="match status" value="1"/>
</dbReference>